<organism evidence="1 2">
    <name type="scientific">Moraxella caprae</name>
    <dbReference type="NCBI Taxonomy" id="90240"/>
    <lineage>
        <taxon>Bacteria</taxon>
        <taxon>Pseudomonadati</taxon>
        <taxon>Pseudomonadota</taxon>
        <taxon>Gammaproteobacteria</taxon>
        <taxon>Moraxellales</taxon>
        <taxon>Moraxellaceae</taxon>
        <taxon>Moraxella</taxon>
    </lineage>
</organism>
<dbReference type="EMBL" id="UGQB01000004">
    <property type="protein sequence ID" value="STZ08072.1"/>
    <property type="molecule type" value="Genomic_DNA"/>
</dbReference>
<dbReference type="Proteomes" id="UP000254065">
    <property type="component" value="Unassembled WGS sequence"/>
</dbReference>
<dbReference type="OrthoDB" id="6717870at2"/>
<dbReference type="STRING" id="1122244.GCA_000426885_01769"/>
<proteinExistence type="predicted"/>
<reference evidence="1 2" key="1">
    <citation type="submission" date="2018-06" db="EMBL/GenBank/DDBJ databases">
        <authorList>
            <consortium name="Pathogen Informatics"/>
            <person name="Doyle S."/>
        </authorList>
    </citation>
    <scope>NUCLEOTIDE SEQUENCE [LARGE SCALE GENOMIC DNA]</scope>
    <source>
        <strain evidence="1 2">NCTC12877</strain>
    </source>
</reference>
<sequence length="192" mass="22909">MHIFLSNFQYQITLTASRLALNLLERDKIIEFTHYLMNNGYYDDLMLEILDDCNYLTIDELSELLSKTLENLNLITLNKEQAKYFYTFSLICPFIIRPFKPSFYAYHYFSDKNSENKILDLCSMLSQNYHYNYNAIDNIDNFVNYAYIFEENIALKIDIHKPILEFLDECEHWLNSNQNTITTIIQRASLIK</sequence>
<dbReference type="RefSeq" id="WP_029104070.1">
    <property type="nucleotide sequence ID" value="NZ_UGQB01000004.1"/>
</dbReference>
<evidence type="ECO:0000313" key="2">
    <source>
        <dbReference type="Proteomes" id="UP000254065"/>
    </source>
</evidence>
<dbReference type="AlphaFoldDB" id="A0A378QYJ9"/>
<protein>
    <submittedName>
        <fullName evidence="1">Uncharacterized protein</fullName>
    </submittedName>
</protein>
<name>A0A378QYJ9_9GAMM</name>
<evidence type="ECO:0000313" key="1">
    <source>
        <dbReference type="EMBL" id="STZ08072.1"/>
    </source>
</evidence>
<accession>A0A378QYJ9</accession>
<keyword evidence="2" id="KW-1185">Reference proteome</keyword>
<gene>
    <name evidence="1" type="ORF">NCTC12877_01056</name>
</gene>